<feature type="transmembrane region" description="Helical" evidence="1">
    <location>
        <begin position="263"/>
        <end position="283"/>
    </location>
</feature>
<reference evidence="2" key="1">
    <citation type="submission" date="2017-07" db="EMBL/GenBank/DDBJ databases">
        <title>Taro Niue Genome Assembly and Annotation.</title>
        <authorList>
            <person name="Atibalentja N."/>
            <person name="Keating K."/>
            <person name="Fields C.J."/>
        </authorList>
    </citation>
    <scope>NUCLEOTIDE SEQUENCE</scope>
    <source>
        <strain evidence="2">Niue_2</strain>
        <tissue evidence="2">Leaf</tissue>
    </source>
</reference>
<keyword evidence="1" id="KW-0472">Membrane</keyword>
<evidence type="ECO:0000313" key="3">
    <source>
        <dbReference type="Proteomes" id="UP000652761"/>
    </source>
</evidence>
<accession>A0A843UL89</accession>
<proteinExistence type="predicted"/>
<feature type="transmembrane region" description="Helical" evidence="1">
    <location>
        <begin position="180"/>
        <end position="199"/>
    </location>
</feature>
<comment type="caution">
    <text evidence="2">The sequence shown here is derived from an EMBL/GenBank/DDBJ whole genome shotgun (WGS) entry which is preliminary data.</text>
</comment>
<feature type="transmembrane region" description="Helical" evidence="1">
    <location>
        <begin position="157"/>
        <end position="174"/>
    </location>
</feature>
<evidence type="ECO:0000256" key="1">
    <source>
        <dbReference type="SAM" id="Phobius"/>
    </source>
</evidence>
<protein>
    <recommendedName>
        <fullName evidence="4">Transmembrane protein</fullName>
    </recommendedName>
</protein>
<dbReference type="Proteomes" id="UP000652761">
    <property type="component" value="Unassembled WGS sequence"/>
</dbReference>
<keyword evidence="1" id="KW-1133">Transmembrane helix</keyword>
<name>A0A843UL89_COLES</name>
<gene>
    <name evidence="2" type="ORF">Taro_015121</name>
</gene>
<dbReference type="EMBL" id="NMUH01000645">
    <property type="protein sequence ID" value="MQL82644.1"/>
    <property type="molecule type" value="Genomic_DNA"/>
</dbReference>
<dbReference type="AlphaFoldDB" id="A0A843UL89"/>
<keyword evidence="1" id="KW-0812">Transmembrane</keyword>
<evidence type="ECO:0000313" key="2">
    <source>
        <dbReference type="EMBL" id="MQL82644.1"/>
    </source>
</evidence>
<sequence>MAVPKKGSECVAATTGGACCERGCCFARAEVGFVLGLRIHVGVSRRLREPTCGVAFTRAGLWSAEPEEGVLALLVVPFCEVLPEFFSVDSGGELFVVVLVRVPLPLGLLLCSLKSSVVLPPWFEASVVWLVAIVLPSRLRTVLACFCQLLCYLRVEVVFLFVCAFSAMLVGLRVSPWSGVLLRLRYVAVVLAVAFWWVFPERGLGGSGGGVVLRTVATFVAKVPPLLSYVEVEQVAPLVRVVSLWCDRAACPVFSVRRHRFSVVWLASSSIIPVCVSACASAVLGGFEAGVACSALSGLWLLVCGLWQNATSSLSRPQFRGLKPRDPPSFSFVSLILPSSSPRRGSFHCSLQWLGRGGVAGELVAERRSVVERGEGGRGFVKALLGLLTCFGLRPSDVECDGSIRRVQIRRRHLGRHDLVATGVPCMPVLAGFVLITSQLCCFYWWVPHQFSFARYSALVGLSVRQAVTVTWDPQPRASVRVLFRCRPASPSHCLALLWLWSHVGRLGVGPQLGRAAVTPDRWFGNPFLGAVRGGTRVCSSLTSWRVQGPGWFCLWALDLVEVEVVVPGDSGLSWSLRCSVSSVVSAVCTEGLLSHCVALARPRLRVVALL</sequence>
<keyword evidence="3" id="KW-1185">Reference proteome</keyword>
<evidence type="ECO:0008006" key="4">
    <source>
        <dbReference type="Google" id="ProtNLM"/>
    </source>
</evidence>
<organism evidence="2 3">
    <name type="scientific">Colocasia esculenta</name>
    <name type="common">Wild taro</name>
    <name type="synonym">Arum esculentum</name>
    <dbReference type="NCBI Taxonomy" id="4460"/>
    <lineage>
        <taxon>Eukaryota</taxon>
        <taxon>Viridiplantae</taxon>
        <taxon>Streptophyta</taxon>
        <taxon>Embryophyta</taxon>
        <taxon>Tracheophyta</taxon>
        <taxon>Spermatophyta</taxon>
        <taxon>Magnoliopsida</taxon>
        <taxon>Liliopsida</taxon>
        <taxon>Araceae</taxon>
        <taxon>Aroideae</taxon>
        <taxon>Colocasieae</taxon>
        <taxon>Colocasia</taxon>
    </lineage>
</organism>